<keyword evidence="2" id="KW-0808">Transferase</keyword>
<dbReference type="SUPFAM" id="SSF75169">
    <property type="entry name" value="DsrEFH-like"/>
    <property type="match status" value="1"/>
</dbReference>
<dbReference type="InterPro" id="IPR036868">
    <property type="entry name" value="TusA-like_sf"/>
</dbReference>
<evidence type="ECO:0000259" key="1">
    <source>
        <dbReference type="Pfam" id="PF01206"/>
    </source>
</evidence>
<dbReference type="AlphaFoldDB" id="A0A7C4VRX3"/>
<dbReference type="Pfam" id="PF02635">
    <property type="entry name" value="DsrE"/>
    <property type="match status" value="1"/>
</dbReference>
<dbReference type="EMBL" id="DSUH01000296">
    <property type="protein sequence ID" value="HGU33712.1"/>
    <property type="molecule type" value="Genomic_DNA"/>
</dbReference>
<dbReference type="SUPFAM" id="SSF64307">
    <property type="entry name" value="SirA-like"/>
    <property type="match status" value="1"/>
</dbReference>
<dbReference type="NCBIfam" id="TIGR03527">
    <property type="entry name" value="selenium_YedF"/>
    <property type="match status" value="1"/>
</dbReference>
<gene>
    <name evidence="2" type="primary">yedF</name>
    <name evidence="2" type="ORF">ENS29_12795</name>
</gene>
<proteinExistence type="predicted"/>
<dbReference type="InterPro" id="IPR003787">
    <property type="entry name" value="Sulphur_relay_DsrE/F-like"/>
</dbReference>
<reference evidence="2" key="1">
    <citation type="journal article" date="2020" name="mSystems">
        <title>Genome- and Community-Level Interaction Insights into Carbon Utilization and Element Cycling Functions of Hydrothermarchaeota in Hydrothermal Sediment.</title>
        <authorList>
            <person name="Zhou Z."/>
            <person name="Liu Y."/>
            <person name="Xu W."/>
            <person name="Pan J."/>
            <person name="Luo Z.H."/>
            <person name="Li M."/>
        </authorList>
    </citation>
    <scope>NUCLEOTIDE SEQUENCE [LARGE SCALE GENOMIC DNA]</scope>
    <source>
        <strain evidence="2">SpSt-477</strain>
    </source>
</reference>
<accession>A0A7C4VRX3</accession>
<sequence length="199" mass="21543">MEPIDCMGLSCPQPVLKTRAFLLAHPETTGLVVWVDNAPASENVQRFLENQGFTVAIESQGERIVVSASQGCELPMAATVPGASEVEEKRTLIVLAKDVLGEGDSVLGQKLMFNFINTLPEMGQSLWRIVCLNAGVKLTIEGAETLPGLQKLVEQGVSLLVCGTCLNHYGLLERKRVGETTNMLDIVTSLQHAEKIITI</sequence>
<dbReference type="InterPro" id="IPR027396">
    <property type="entry name" value="DsrEFH-like"/>
</dbReference>
<dbReference type="Pfam" id="PF01206">
    <property type="entry name" value="TusA"/>
    <property type="match status" value="1"/>
</dbReference>
<evidence type="ECO:0000313" key="2">
    <source>
        <dbReference type="EMBL" id="HGU33712.1"/>
    </source>
</evidence>
<organism evidence="2">
    <name type="scientific">Desulfatirhabdium butyrativorans</name>
    <dbReference type="NCBI Taxonomy" id="340467"/>
    <lineage>
        <taxon>Bacteria</taxon>
        <taxon>Pseudomonadati</taxon>
        <taxon>Thermodesulfobacteriota</taxon>
        <taxon>Desulfobacteria</taxon>
        <taxon>Desulfobacterales</taxon>
        <taxon>Desulfatirhabdiaceae</taxon>
        <taxon>Desulfatirhabdium</taxon>
    </lineage>
</organism>
<name>A0A7C4VRX3_9BACT</name>
<feature type="domain" description="UPF0033" evidence="1">
    <location>
        <begin position="4"/>
        <end position="62"/>
    </location>
</feature>
<dbReference type="InterPro" id="IPR001455">
    <property type="entry name" value="TusA-like"/>
</dbReference>
<comment type="caution">
    <text evidence="2">The sequence shown here is derived from an EMBL/GenBank/DDBJ whole genome shotgun (WGS) entry which is preliminary data.</text>
</comment>
<dbReference type="GO" id="GO:0016740">
    <property type="term" value="F:transferase activity"/>
    <property type="evidence" value="ECO:0007669"/>
    <property type="project" value="UniProtKB-KW"/>
</dbReference>
<protein>
    <submittedName>
        <fullName evidence="2">Sulfurtransferase-like selenium metabolism protein YedF</fullName>
    </submittedName>
</protein>
<dbReference type="Gene3D" id="3.30.110.40">
    <property type="entry name" value="TusA-like domain"/>
    <property type="match status" value="1"/>
</dbReference>
<dbReference type="InterPro" id="IPR019870">
    <property type="entry name" value="Se_metab_YedF"/>
</dbReference>